<sequence length="101" mass="11191">MANWTAGTLAFYRDNNHMSIISALLSTVVGSVEASVATPGTLNTLEPEAQISILIDLFWQTLEINTIGRVYELTGLFTDPPSRNAMATILNGHRQRKLHHR</sequence>
<evidence type="ECO:0000313" key="1">
    <source>
        <dbReference type="EMBL" id="KAG9247809.1"/>
    </source>
</evidence>
<evidence type="ECO:0000313" key="2">
    <source>
        <dbReference type="Proteomes" id="UP000887226"/>
    </source>
</evidence>
<comment type="caution">
    <text evidence="1">The sequence shown here is derived from an EMBL/GenBank/DDBJ whole genome shotgun (WGS) entry which is preliminary data.</text>
</comment>
<keyword evidence="2" id="KW-1185">Reference proteome</keyword>
<organism evidence="1 2">
    <name type="scientific">Calycina marina</name>
    <dbReference type="NCBI Taxonomy" id="1763456"/>
    <lineage>
        <taxon>Eukaryota</taxon>
        <taxon>Fungi</taxon>
        <taxon>Dikarya</taxon>
        <taxon>Ascomycota</taxon>
        <taxon>Pezizomycotina</taxon>
        <taxon>Leotiomycetes</taxon>
        <taxon>Helotiales</taxon>
        <taxon>Pezizellaceae</taxon>
        <taxon>Calycina</taxon>
    </lineage>
</organism>
<dbReference type="OrthoDB" id="5322539at2759"/>
<accession>A0A9P7Z9B3</accession>
<dbReference type="Proteomes" id="UP000887226">
    <property type="component" value="Unassembled WGS sequence"/>
</dbReference>
<name>A0A9P7Z9B3_9HELO</name>
<proteinExistence type="predicted"/>
<reference evidence="1" key="1">
    <citation type="journal article" date="2021" name="IMA Fungus">
        <title>Genomic characterization of three marine fungi, including Emericellopsis atlantica sp. nov. with signatures of a generalist lifestyle and marine biomass degradation.</title>
        <authorList>
            <person name="Hagestad O.C."/>
            <person name="Hou L."/>
            <person name="Andersen J.H."/>
            <person name="Hansen E.H."/>
            <person name="Altermark B."/>
            <person name="Li C."/>
            <person name="Kuhnert E."/>
            <person name="Cox R.J."/>
            <person name="Crous P.W."/>
            <person name="Spatafora J.W."/>
            <person name="Lail K."/>
            <person name="Amirebrahimi M."/>
            <person name="Lipzen A."/>
            <person name="Pangilinan J."/>
            <person name="Andreopoulos W."/>
            <person name="Hayes R.D."/>
            <person name="Ng V."/>
            <person name="Grigoriev I.V."/>
            <person name="Jackson S.A."/>
            <person name="Sutton T.D.S."/>
            <person name="Dobson A.D.W."/>
            <person name="Rama T."/>
        </authorList>
    </citation>
    <scope>NUCLEOTIDE SEQUENCE</scope>
    <source>
        <strain evidence="1">TRa3180A</strain>
    </source>
</reference>
<protein>
    <submittedName>
        <fullName evidence="1">Uncharacterized protein</fullName>
    </submittedName>
</protein>
<gene>
    <name evidence="1" type="ORF">BJ878DRAFT_491058</name>
</gene>
<dbReference type="EMBL" id="MU253763">
    <property type="protein sequence ID" value="KAG9247809.1"/>
    <property type="molecule type" value="Genomic_DNA"/>
</dbReference>
<dbReference type="AlphaFoldDB" id="A0A9P7Z9B3"/>